<dbReference type="InterPro" id="IPR006143">
    <property type="entry name" value="RND_pump_MFP"/>
</dbReference>
<dbReference type="EMBL" id="FNFO01000004">
    <property type="protein sequence ID" value="SDL16990.1"/>
    <property type="molecule type" value="Genomic_DNA"/>
</dbReference>
<dbReference type="STRING" id="1075417.SAMN05421823_104554"/>
<dbReference type="GO" id="GO:0016020">
    <property type="term" value="C:membrane"/>
    <property type="evidence" value="ECO:0007669"/>
    <property type="project" value="InterPro"/>
</dbReference>
<dbReference type="Proteomes" id="UP000198510">
    <property type="component" value="Unassembled WGS sequence"/>
</dbReference>
<keyword evidence="2" id="KW-0813">Transport</keyword>
<evidence type="ECO:0000313" key="7">
    <source>
        <dbReference type="EMBL" id="SDL16990.1"/>
    </source>
</evidence>
<keyword evidence="3" id="KW-0175">Coiled coil</keyword>
<dbReference type="InterPro" id="IPR051909">
    <property type="entry name" value="MFP_Cation_Efflux"/>
</dbReference>
<dbReference type="GO" id="GO:0015679">
    <property type="term" value="P:plasma membrane copper ion transport"/>
    <property type="evidence" value="ECO:0007669"/>
    <property type="project" value="TreeGrafter"/>
</dbReference>
<sequence>MKRLSNGLFADLMRQVATERLFAEEPLVYPHSAPRTPAYPRRTRRALRFTYGVLGALTLAVALTSCHKEITADGRRDDQFCLTDTLMKHLEVSPVQLTALPGELRLTARIEPDESRVIDVFPLVGGYVQEVNVQLGDYVEKGQTLAVIKSGEIAEYEQQLIAAQSNLLIAQKNLDVAEDLYQGQLSSERELITARREFEKAEGEVNRLKEVFKIYTIGKRSDYVLKAPIAGFVVEKNVNHDMQIRSDKADKLFTIAQLNEVWVVANVYETDIARVREGFEARVVMLSYPDQVLTGKVDKVYNVLDPLTRTMKVRIRLPNPDYRLKPDMFANVTIRYAENRELPTIPGQAVIFDKSRSFVMLYRDRCQVETREVEVDRTLDGQAFVRRGLSPGEQVISRYQLMIYDALND</sequence>
<dbReference type="Gene3D" id="2.40.30.170">
    <property type="match status" value="1"/>
</dbReference>
<evidence type="ECO:0000313" key="8">
    <source>
        <dbReference type="Proteomes" id="UP000198510"/>
    </source>
</evidence>
<feature type="coiled-coil region" evidence="3">
    <location>
        <begin position="153"/>
        <end position="211"/>
    </location>
</feature>
<dbReference type="Pfam" id="PF25967">
    <property type="entry name" value="RND-MFP_C"/>
    <property type="match status" value="1"/>
</dbReference>
<dbReference type="Gene3D" id="2.40.420.20">
    <property type="match status" value="1"/>
</dbReference>
<dbReference type="PANTHER" id="PTHR30097:SF4">
    <property type="entry name" value="SLR6042 PROTEIN"/>
    <property type="match status" value="1"/>
</dbReference>
<feature type="domain" description="Multidrug resistance protein MdtA-like C-terminal permuted SH3" evidence="5">
    <location>
        <begin position="344"/>
        <end position="396"/>
    </location>
</feature>
<dbReference type="Gene3D" id="2.40.50.100">
    <property type="match status" value="1"/>
</dbReference>
<protein>
    <submittedName>
        <fullName evidence="7">Membrane fusion protein, cobalt-zinc-cadmium efflux system</fullName>
    </submittedName>
</protein>
<dbReference type="AlphaFoldDB" id="A0A1G9HVJ1"/>
<evidence type="ECO:0000256" key="1">
    <source>
        <dbReference type="ARBA" id="ARBA00009477"/>
    </source>
</evidence>
<evidence type="ECO:0000256" key="2">
    <source>
        <dbReference type="ARBA" id="ARBA00022448"/>
    </source>
</evidence>
<dbReference type="Pfam" id="PF25973">
    <property type="entry name" value="BSH_CzcB"/>
    <property type="match status" value="1"/>
</dbReference>
<dbReference type="InterPro" id="IPR058647">
    <property type="entry name" value="BSH_CzcB-like"/>
</dbReference>
<dbReference type="GO" id="GO:0030313">
    <property type="term" value="C:cell envelope"/>
    <property type="evidence" value="ECO:0007669"/>
    <property type="project" value="TreeGrafter"/>
</dbReference>
<dbReference type="InterPro" id="IPR058627">
    <property type="entry name" value="MdtA-like_C"/>
</dbReference>
<dbReference type="RefSeq" id="WP_245706056.1">
    <property type="nucleotide sequence ID" value="NZ_FNFO01000004.1"/>
</dbReference>
<dbReference type="GO" id="GO:0022857">
    <property type="term" value="F:transmembrane transporter activity"/>
    <property type="evidence" value="ECO:0007669"/>
    <property type="project" value="InterPro"/>
</dbReference>
<feature type="domain" description="CusB-like beta-barrel" evidence="4">
    <location>
        <begin position="260"/>
        <end position="335"/>
    </location>
</feature>
<gene>
    <name evidence="7" type="ORF">SAMN05421823_104554</name>
</gene>
<proteinExistence type="inferred from homology"/>
<reference evidence="7 8" key="1">
    <citation type="submission" date="2016-10" db="EMBL/GenBank/DDBJ databases">
        <authorList>
            <person name="de Groot N.N."/>
        </authorList>
    </citation>
    <scope>NUCLEOTIDE SEQUENCE [LARGE SCALE GENOMIC DNA]</scope>
    <source>
        <strain evidence="7 8">DSM 25186</strain>
    </source>
</reference>
<evidence type="ECO:0000259" key="4">
    <source>
        <dbReference type="Pfam" id="PF25954"/>
    </source>
</evidence>
<feature type="domain" description="CzcB-like barrel-sandwich hybrid" evidence="6">
    <location>
        <begin position="117"/>
        <end position="256"/>
    </location>
</feature>
<name>A0A1G9HVJ1_9BACT</name>
<dbReference type="PANTHER" id="PTHR30097">
    <property type="entry name" value="CATION EFFLUX SYSTEM PROTEIN CUSB"/>
    <property type="match status" value="1"/>
</dbReference>
<dbReference type="GO" id="GO:0060003">
    <property type="term" value="P:copper ion export"/>
    <property type="evidence" value="ECO:0007669"/>
    <property type="project" value="TreeGrafter"/>
</dbReference>
<evidence type="ECO:0000259" key="6">
    <source>
        <dbReference type="Pfam" id="PF25973"/>
    </source>
</evidence>
<organism evidence="7 8">
    <name type="scientific">Catalinimonas alkaloidigena</name>
    <dbReference type="NCBI Taxonomy" id="1075417"/>
    <lineage>
        <taxon>Bacteria</taxon>
        <taxon>Pseudomonadati</taxon>
        <taxon>Bacteroidota</taxon>
        <taxon>Cytophagia</taxon>
        <taxon>Cytophagales</taxon>
        <taxon>Catalimonadaceae</taxon>
        <taxon>Catalinimonas</taxon>
    </lineage>
</organism>
<dbReference type="InterPro" id="IPR058792">
    <property type="entry name" value="Beta-barrel_RND_2"/>
</dbReference>
<evidence type="ECO:0000259" key="5">
    <source>
        <dbReference type="Pfam" id="PF25967"/>
    </source>
</evidence>
<dbReference type="FunFam" id="2.40.30.170:FF:000010">
    <property type="entry name" value="Efflux RND transporter periplasmic adaptor subunit"/>
    <property type="match status" value="1"/>
</dbReference>
<dbReference type="SUPFAM" id="SSF111369">
    <property type="entry name" value="HlyD-like secretion proteins"/>
    <property type="match status" value="1"/>
</dbReference>
<comment type="similarity">
    <text evidence="1">Belongs to the membrane fusion protein (MFP) (TC 8.A.1) family.</text>
</comment>
<accession>A0A1G9HVJ1</accession>
<keyword evidence="8" id="KW-1185">Reference proteome</keyword>
<dbReference type="NCBIfam" id="TIGR01730">
    <property type="entry name" value="RND_mfp"/>
    <property type="match status" value="1"/>
</dbReference>
<dbReference type="Pfam" id="PF25954">
    <property type="entry name" value="Beta-barrel_RND_2"/>
    <property type="match status" value="1"/>
</dbReference>
<evidence type="ECO:0000256" key="3">
    <source>
        <dbReference type="SAM" id="Coils"/>
    </source>
</evidence>